<organism evidence="8 9">
    <name type="scientific">Noviherbaspirillum album</name>
    <dbReference type="NCBI Taxonomy" id="3080276"/>
    <lineage>
        <taxon>Bacteria</taxon>
        <taxon>Pseudomonadati</taxon>
        <taxon>Pseudomonadota</taxon>
        <taxon>Betaproteobacteria</taxon>
        <taxon>Burkholderiales</taxon>
        <taxon>Oxalobacteraceae</taxon>
        <taxon>Noviherbaspirillum</taxon>
    </lineage>
</organism>
<evidence type="ECO:0000313" key="8">
    <source>
        <dbReference type="EMBL" id="MEC4720358.1"/>
    </source>
</evidence>
<evidence type="ECO:0000256" key="4">
    <source>
        <dbReference type="RuleBase" id="RU362132"/>
    </source>
</evidence>
<proteinExistence type="inferred from homology"/>
<dbReference type="CDD" id="cd02002">
    <property type="entry name" value="TPP_BFDC"/>
    <property type="match status" value="1"/>
</dbReference>
<dbReference type="Proteomes" id="UP001352263">
    <property type="component" value="Unassembled WGS sequence"/>
</dbReference>
<feature type="domain" description="Thiamine pyrophosphate enzyme TPP-binding" evidence="6">
    <location>
        <begin position="418"/>
        <end position="570"/>
    </location>
</feature>
<dbReference type="Pfam" id="PF00205">
    <property type="entry name" value="TPP_enzyme_M"/>
    <property type="match status" value="1"/>
</dbReference>
<dbReference type="InterPro" id="IPR012001">
    <property type="entry name" value="Thiamin_PyroP_enz_TPP-bd_dom"/>
</dbReference>
<dbReference type="RefSeq" id="WP_326507075.1">
    <property type="nucleotide sequence ID" value="NZ_JAWIIV010000011.1"/>
</dbReference>
<accession>A0ABU6JA11</accession>
<evidence type="ECO:0000259" key="6">
    <source>
        <dbReference type="Pfam" id="PF02775"/>
    </source>
</evidence>
<dbReference type="SUPFAM" id="SSF52518">
    <property type="entry name" value="Thiamin diphosphate-binding fold (THDP-binding)"/>
    <property type="match status" value="2"/>
</dbReference>
<dbReference type="Gene3D" id="3.40.50.1220">
    <property type="entry name" value="TPP-binding domain"/>
    <property type="match status" value="1"/>
</dbReference>
<evidence type="ECO:0000313" key="9">
    <source>
        <dbReference type="Proteomes" id="UP001352263"/>
    </source>
</evidence>
<dbReference type="NCBIfam" id="NF006203">
    <property type="entry name" value="PRK08327.1"/>
    <property type="match status" value="1"/>
</dbReference>
<protein>
    <submittedName>
        <fullName evidence="8">Thiamine pyrophosphate-requiring protein</fullName>
    </submittedName>
</protein>
<dbReference type="InterPro" id="IPR045229">
    <property type="entry name" value="TPP_enz"/>
</dbReference>
<gene>
    <name evidence="8" type="ORF">RY831_14445</name>
</gene>
<dbReference type="InterPro" id="IPR012000">
    <property type="entry name" value="Thiamin_PyroP_enz_cen_dom"/>
</dbReference>
<dbReference type="InterPro" id="IPR029061">
    <property type="entry name" value="THDP-binding"/>
</dbReference>
<evidence type="ECO:0000256" key="3">
    <source>
        <dbReference type="ARBA" id="ARBA00023052"/>
    </source>
</evidence>
<dbReference type="Pfam" id="PF02776">
    <property type="entry name" value="TPP_enzyme_N"/>
    <property type="match status" value="1"/>
</dbReference>
<dbReference type="PANTHER" id="PTHR18968">
    <property type="entry name" value="THIAMINE PYROPHOSPHATE ENZYMES"/>
    <property type="match status" value="1"/>
</dbReference>
<dbReference type="Gene3D" id="3.40.50.970">
    <property type="match status" value="2"/>
</dbReference>
<evidence type="ECO:0000256" key="2">
    <source>
        <dbReference type="ARBA" id="ARBA00007812"/>
    </source>
</evidence>
<keyword evidence="3 4" id="KW-0786">Thiamine pyrophosphate</keyword>
<dbReference type="SUPFAM" id="SSF52467">
    <property type="entry name" value="DHS-like NAD/FAD-binding domain"/>
    <property type="match status" value="1"/>
</dbReference>
<dbReference type="PANTHER" id="PTHR18968:SF13">
    <property type="entry name" value="ACETOLACTATE SYNTHASE CATALYTIC SUBUNIT, MITOCHONDRIAL"/>
    <property type="match status" value="1"/>
</dbReference>
<dbReference type="CDD" id="cd07035">
    <property type="entry name" value="TPP_PYR_POX_like"/>
    <property type="match status" value="1"/>
</dbReference>
<comment type="cofactor">
    <cofactor evidence="1">
        <name>thiamine diphosphate</name>
        <dbReference type="ChEBI" id="CHEBI:58937"/>
    </cofactor>
</comment>
<sequence>MTETGALTSANTISVAEAYLSLLHDRGIDFLYVGAGTDTAPVIEAYSRAEEAGLRFPAPILAVHENLAVGMAHGYTMLTGRPQAVMLHVTVGAANAVCAIMNAARAQIPVLFTAGRTPLLEEGRLGARSHEVHWAQEMYDQGGMLRELVKWDYELRDGTNVEQIIDRALGISMTEPRGPVYLTLPREVLAQEKKGCRLRGSYLAATSPHPAPHAVTAVARALIEAKMPVFVCTNTGANPATVALLQEIANRFGIGVAENKPRYMCFPSDHPLHLGFDMASVFREADALVFLDCDVPWIPALFQPNEDTFIAQVGPDPLFGNYPVRSFRSDVAITASSQSFLEALIPALAEAGGEPRQSVRHAAAASQSRHMRQAVALREQGDRAKGGPITKLFLSRCLQEVKSEDAIIVNEYPAMREQMAFNQPGTFFQLPSSGGLGWGMPAALGVQQAAPDKVVIAVLGDGAYLFANPAACHQAADMLRLPLLTVIFNNESWDAVQKAAQGMYANGHADQQLKKRGHAPISSLKPLPDFEKYVEASGGYGERVTERDQLIPALLRALHAVRHEKRQALLNVMGV</sequence>
<dbReference type="InterPro" id="IPR000399">
    <property type="entry name" value="TPP-bd_CS"/>
</dbReference>
<feature type="domain" description="Thiamine pyrophosphate enzyme N-terminal TPP-binding" evidence="7">
    <location>
        <begin position="14"/>
        <end position="141"/>
    </location>
</feature>
<evidence type="ECO:0000259" key="7">
    <source>
        <dbReference type="Pfam" id="PF02776"/>
    </source>
</evidence>
<dbReference type="InterPro" id="IPR011766">
    <property type="entry name" value="TPP_enzyme_TPP-bd"/>
</dbReference>
<keyword evidence="9" id="KW-1185">Reference proteome</keyword>
<dbReference type="PROSITE" id="PS00187">
    <property type="entry name" value="TPP_ENZYMES"/>
    <property type="match status" value="1"/>
</dbReference>
<reference evidence="8 9" key="1">
    <citation type="submission" date="2023-10" db="EMBL/GenBank/DDBJ databases">
        <title>Noviherbaspirillum sp. CPCC 100848 genome assembly.</title>
        <authorList>
            <person name="Li X.Y."/>
            <person name="Fang X.M."/>
        </authorList>
    </citation>
    <scope>NUCLEOTIDE SEQUENCE [LARGE SCALE GENOMIC DNA]</scope>
    <source>
        <strain evidence="8 9">CPCC 100848</strain>
    </source>
</reference>
<evidence type="ECO:0000256" key="1">
    <source>
        <dbReference type="ARBA" id="ARBA00001964"/>
    </source>
</evidence>
<comment type="similarity">
    <text evidence="2 4">Belongs to the TPP enzyme family.</text>
</comment>
<feature type="domain" description="Thiamine pyrophosphate enzyme central" evidence="5">
    <location>
        <begin position="216"/>
        <end position="344"/>
    </location>
</feature>
<comment type="caution">
    <text evidence="8">The sequence shown here is derived from an EMBL/GenBank/DDBJ whole genome shotgun (WGS) entry which is preliminary data.</text>
</comment>
<evidence type="ECO:0000259" key="5">
    <source>
        <dbReference type="Pfam" id="PF00205"/>
    </source>
</evidence>
<name>A0ABU6JA11_9BURK</name>
<dbReference type="InterPro" id="IPR029035">
    <property type="entry name" value="DHS-like_NAD/FAD-binding_dom"/>
</dbReference>
<dbReference type="EMBL" id="JAWIIV010000011">
    <property type="protein sequence ID" value="MEC4720358.1"/>
    <property type="molecule type" value="Genomic_DNA"/>
</dbReference>
<dbReference type="Pfam" id="PF02775">
    <property type="entry name" value="TPP_enzyme_C"/>
    <property type="match status" value="1"/>
</dbReference>